<dbReference type="AlphaFoldDB" id="I1QND5"/>
<dbReference type="HOGENOM" id="CLU_091870_0_0_1"/>
<dbReference type="Gramene" id="ORGLA09G0056400.1">
    <property type="protein sequence ID" value="ORGLA09G0056400.1"/>
    <property type="gene ID" value="ORGLA09G0056400"/>
</dbReference>
<protein>
    <submittedName>
        <fullName evidence="3">Uncharacterized protein</fullName>
    </submittedName>
</protein>
<dbReference type="Proteomes" id="UP000007306">
    <property type="component" value="Chromosome 9"/>
</dbReference>
<evidence type="ECO:0000256" key="1">
    <source>
        <dbReference type="SAM" id="MobiDB-lite"/>
    </source>
</evidence>
<reference evidence="3" key="1">
    <citation type="submission" date="2015-06" db="UniProtKB">
        <authorList>
            <consortium name="EnsemblPlants"/>
        </authorList>
    </citation>
    <scope>IDENTIFICATION</scope>
</reference>
<feature type="region of interest" description="Disordered" evidence="1">
    <location>
        <begin position="53"/>
        <end position="74"/>
    </location>
</feature>
<keyword evidence="2" id="KW-1133">Transmembrane helix</keyword>
<evidence type="ECO:0000313" key="4">
    <source>
        <dbReference type="Proteomes" id="UP000007306"/>
    </source>
</evidence>
<organism evidence="3 4">
    <name type="scientific">Oryza glaberrima</name>
    <name type="common">African rice</name>
    <dbReference type="NCBI Taxonomy" id="4538"/>
    <lineage>
        <taxon>Eukaryota</taxon>
        <taxon>Viridiplantae</taxon>
        <taxon>Streptophyta</taxon>
        <taxon>Embryophyta</taxon>
        <taxon>Tracheophyta</taxon>
        <taxon>Spermatophyta</taxon>
        <taxon>Magnoliopsida</taxon>
        <taxon>Liliopsida</taxon>
        <taxon>Poales</taxon>
        <taxon>Poaceae</taxon>
        <taxon>BOP clade</taxon>
        <taxon>Oryzoideae</taxon>
        <taxon>Oryzeae</taxon>
        <taxon>Oryzinae</taxon>
        <taxon>Oryza</taxon>
    </lineage>
</organism>
<sequence>TLAVTTASCNATYPDQRAPLMGFLYPLNFQAQRPKGDGATRFNLSVMSASGLHGATRTDSSPQAAAPPPAADNSSHHVAADVLFGHLQYSSNNGLDVAATTTMIAVLIDLADKIKKRSGRGRGSRPAAVLVAMALVMLLAVAALVNPTAAARPLYGGGGAGGHDDAAAAAAAPAMTVAVVNDAVTVTGHSGCTNDPNTLEPWRCVHH</sequence>
<reference evidence="3 4" key="2">
    <citation type="submission" date="2018-04" db="EMBL/GenBank/DDBJ databases">
        <title>OglaRS2 (Oryza glaberrima Reference Sequence Version 2).</title>
        <authorList>
            <person name="Zhang J."/>
            <person name="Kudrna D."/>
            <person name="Lee S."/>
            <person name="Talag J."/>
            <person name="Rajasekar S."/>
            <person name="Wing R.A."/>
        </authorList>
    </citation>
    <scope>NUCLEOTIDE SEQUENCE [LARGE SCALE GENOMIC DNA]</scope>
    <source>
        <strain evidence="3 4">cv. IRGC 96717</strain>
    </source>
</reference>
<keyword evidence="2" id="KW-0472">Membrane</keyword>
<keyword evidence="2" id="KW-0812">Transmembrane</keyword>
<feature type="transmembrane region" description="Helical" evidence="2">
    <location>
        <begin position="127"/>
        <end position="145"/>
    </location>
</feature>
<accession>I1QND5</accession>
<keyword evidence="4" id="KW-1185">Reference proteome</keyword>
<dbReference type="OMA" id="CVGNRMV"/>
<dbReference type="EnsemblPlants" id="ORGLA09G0056400.1">
    <property type="protein sequence ID" value="ORGLA09G0056400.1"/>
    <property type="gene ID" value="ORGLA09G0056400"/>
</dbReference>
<name>I1QND5_ORYGL</name>
<proteinExistence type="predicted"/>
<evidence type="ECO:0000256" key="2">
    <source>
        <dbReference type="SAM" id="Phobius"/>
    </source>
</evidence>
<evidence type="ECO:0000313" key="3">
    <source>
        <dbReference type="EnsemblPlants" id="ORGLA09G0056400.1"/>
    </source>
</evidence>